<evidence type="ECO:0000313" key="1">
    <source>
        <dbReference type="EMBL" id="GLI54522.1"/>
    </source>
</evidence>
<gene>
    <name evidence="1" type="ORF">PM10SUCC1_00370</name>
</gene>
<reference evidence="1" key="1">
    <citation type="submission" date="2022-12" db="EMBL/GenBank/DDBJ databases">
        <title>Reference genome sequencing for broad-spectrum identification of bacterial and archaeal isolates by mass spectrometry.</title>
        <authorList>
            <person name="Sekiguchi Y."/>
            <person name="Tourlousse D.M."/>
        </authorList>
    </citation>
    <scope>NUCLEOTIDE SEQUENCE</scope>
    <source>
        <strain evidence="1">10succ1</strain>
    </source>
</reference>
<organism evidence="1 2">
    <name type="scientific">Propionigenium maris DSM 9537</name>
    <dbReference type="NCBI Taxonomy" id="1123000"/>
    <lineage>
        <taxon>Bacteria</taxon>
        <taxon>Fusobacteriati</taxon>
        <taxon>Fusobacteriota</taxon>
        <taxon>Fusobacteriia</taxon>
        <taxon>Fusobacteriales</taxon>
        <taxon>Fusobacteriaceae</taxon>
        <taxon>Propionigenium</taxon>
    </lineage>
</organism>
<dbReference type="Proteomes" id="UP001144471">
    <property type="component" value="Unassembled WGS sequence"/>
</dbReference>
<protein>
    <submittedName>
        <fullName evidence="1">Uncharacterized protein</fullName>
    </submittedName>
</protein>
<dbReference type="AlphaFoldDB" id="A0A9W6GIY4"/>
<accession>A0A9W6GIY4</accession>
<proteinExistence type="predicted"/>
<keyword evidence="2" id="KW-1185">Reference proteome</keyword>
<name>A0A9W6GIY4_9FUSO</name>
<dbReference type="EMBL" id="BSDY01000001">
    <property type="protein sequence ID" value="GLI54522.1"/>
    <property type="molecule type" value="Genomic_DNA"/>
</dbReference>
<dbReference type="RefSeq" id="WP_281832188.1">
    <property type="nucleotide sequence ID" value="NZ_BSDY01000001.1"/>
</dbReference>
<evidence type="ECO:0000313" key="2">
    <source>
        <dbReference type="Proteomes" id="UP001144471"/>
    </source>
</evidence>
<sequence length="156" mass="18665">MGRTEGALSKMLERSMNNQCRFMTLEECLRNEVVIDKLDDERREKSFKNTKWHKDMRRSYQKRLDAFLEELLKNGVPMELLSVGTQISKDSKEHDEKFFSNVAELEEKETFFEEQSDSTRDYMVKFTSKALELSRMESSEVEKRMMEENLIKRLEK</sequence>
<comment type="caution">
    <text evidence="1">The sequence shown here is derived from an EMBL/GenBank/DDBJ whole genome shotgun (WGS) entry which is preliminary data.</text>
</comment>